<feature type="region of interest" description="Disordered" evidence="2">
    <location>
        <begin position="209"/>
        <end position="287"/>
    </location>
</feature>
<dbReference type="GO" id="GO:0007010">
    <property type="term" value="P:cytoskeleton organization"/>
    <property type="evidence" value="ECO:0007669"/>
    <property type="project" value="TreeGrafter"/>
</dbReference>
<dbReference type="RefSeq" id="XP_060121381.1">
    <property type="nucleotide sequence ID" value="XM_060265398.1"/>
</dbReference>
<feature type="compositionally biased region" description="Basic and acidic residues" evidence="2">
    <location>
        <begin position="914"/>
        <end position="923"/>
    </location>
</feature>
<dbReference type="PANTHER" id="PTHR23065">
    <property type="entry name" value="PROLINE-SERINE-THREONINE PHOSPHATASE INTERACTING PROTEIN 1"/>
    <property type="match status" value="1"/>
</dbReference>
<dbReference type="GO" id="GO:0005096">
    <property type="term" value="F:GTPase activator activity"/>
    <property type="evidence" value="ECO:0007669"/>
    <property type="project" value="TreeGrafter"/>
</dbReference>
<dbReference type="GO" id="GO:0000935">
    <property type="term" value="C:division septum"/>
    <property type="evidence" value="ECO:0007669"/>
    <property type="project" value="TreeGrafter"/>
</dbReference>
<feature type="region of interest" description="Disordered" evidence="2">
    <location>
        <begin position="900"/>
        <end position="1042"/>
    </location>
</feature>
<accession>A0AAF0F0N7</accession>
<feature type="compositionally biased region" description="Low complexity" evidence="2">
    <location>
        <begin position="1011"/>
        <end position="1028"/>
    </location>
</feature>
<dbReference type="Proteomes" id="UP001217754">
    <property type="component" value="Chromosome 2"/>
</dbReference>
<evidence type="ECO:0000256" key="2">
    <source>
        <dbReference type="SAM" id="MobiDB-lite"/>
    </source>
</evidence>
<sequence length="1042" mass="112575">MTSPAQLDIAYPPTFASSFWTYPDYRTGATVLYSRMQDGLDENDSVLALLKHRAETERETARMLSHVPEPTHTADPLFHGASASDRSGIHTSAAPTARTFRLLVSEFATSQADVHFRAAKRMEATIVAPFSEWVEGHADRMQDSYDTVEEALTAMERQSAEVARLRTAYESKCRLADEAEDDARFAPGSHPATPPRSTDEVVNGTRRLSLSARRDEPAPETTSLDPQRLQRRETLRQQFGFKRKEEEKGDKSEDKSEEHADKSEEHAEKGEFAPEETSPGAALQRSSSRISTYLTRAVGKIGDSPTLAQVRATVSGLADPRHIRLRREAEVAEQQYQDGVTTFDSLRCHCEQVLFHQYSLLQRWEADRVTALQRVLSAYNLALAPAAEAYKASSERTQLLPQRLQPAAHLQHLMDEHKTGPFRPAPVVFRPYYHDDLNRVAGSATAGFGMDLVSTAKGTALAAQETSLKTGQPGSGLAMPTLPPVLHALLSALQRSYADRARWVPKDGGDVTEATIHAEKRRIWLYDVPLHVTHALRTRLIQHVARQPDAPEFAVPDTLLDAVDAPVLAATVKLWALELDSPLLPYSSWDEIAEIYDAAAIRHEAQGGQADADPTEISKPIVQGISGVLARLPKLHLACLDAVISHLYKLVKDTPTDEDNSVYTAKLGLSLGRAVLRPSAERPSTVHAKYPALLVKDLVEQYETLFPPLMHTKAKESDMKALSPFRNVPIRRRSTLVDQRISRSSLLGAGLPSDGLQRRAAQFEQLHGGRSPMQRHTSLSYRPMQGAERAARTSRVASAQVPSSSRVPDALAQVAEQARAAAEEGGLDAQQAAKPVSMQKGAALDAVRPEVAPAVAPAEAPVSKAQAEASRAKAPVEAPVSMAPVEESLAKIPVEESFAKPPVEAPAANAPAKTKAEAFKGRAAEAPQAPKAEVPVKAPLPKAPVTKVPVTDAPAAEAPTAPATDAEAQAAPRPPSASGKNSSVRDAIKAFESSAKDTDPPSATLGPKTEPAASSSDAASARAPRTSTGVKGPRGPRNVSQK</sequence>
<dbReference type="SUPFAM" id="SSF103657">
    <property type="entry name" value="BAR/IMD domain-like"/>
    <property type="match status" value="1"/>
</dbReference>
<dbReference type="GO" id="GO:0005886">
    <property type="term" value="C:plasma membrane"/>
    <property type="evidence" value="ECO:0007669"/>
    <property type="project" value="TreeGrafter"/>
</dbReference>
<dbReference type="EMBL" id="CP119959">
    <property type="protein sequence ID" value="WFD38484.1"/>
    <property type="molecule type" value="Genomic_DNA"/>
</dbReference>
<dbReference type="InterPro" id="IPR027267">
    <property type="entry name" value="AH/BAR_dom_sf"/>
</dbReference>
<feature type="compositionally biased region" description="Basic and acidic residues" evidence="2">
    <location>
        <begin position="986"/>
        <end position="999"/>
    </location>
</feature>
<dbReference type="SUPFAM" id="SSF48350">
    <property type="entry name" value="GTPase activation domain, GAP"/>
    <property type="match status" value="1"/>
</dbReference>
<dbReference type="GO" id="GO:0007264">
    <property type="term" value="P:small GTPase-mediated signal transduction"/>
    <property type="evidence" value="ECO:0007669"/>
    <property type="project" value="TreeGrafter"/>
</dbReference>
<feature type="domain" description="Rho-GAP" evidence="3">
    <location>
        <begin position="526"/>
        <end position="703"/>
    </location>
</feature>
<dbReference type="Gene3D" id="1.10.555.10">
    <property type="entry name" value="Rho GTPase activation protein"/>
    <property type="match status" value="1"/>
</dbReference>
<feature type="compositionally biased region" description="Low complexity" evidence="2">
    <location>
        <begin position="924"/>
        <end position="971"/>
    </location>
</feature>
<dbReference type="SMART" id="SM00324">
    <property type="entry name" value="RhoGAP"/>
    <property type="match status" value="1"/>
</dbReference>
<gene>
    <name evidence="4" type="primary">rga8</name>
    <name evidence="4" type="ORF">MJAP1_001437</name>
</gene>
<name>A0AAF0F0N7_9BASI</name>
<dbReference type="GeneID" id="85225086"/>
<feature type="coiled-coil region" evidence="1">
    <location>
        <begin position="138"/>
        <end position="168"/>
    </location>
</feature>
<dbReference type="InterPro" id="IPR008936">
    <property type="entry name" value="Rho_GTPase_activation_prot"/>
</dbReference>
<evidence type="ECO:0000313" key="5">
    <source>
        <dbReference type="Proteomes" id="UP001217754"/>
    </source>
</evidence>
<keyword evidence="5" id="KW-1185">Reference proteome</keyword>
<organism evidence="4 5">
    <name type="scientific">Malassezia japonica</name>
    <dbReference type="NCBI Taxonomy" id="223818"/>
    <lineage>
        <taxon>Eukaryota</taxon>
        <taxon>Fungi</taxon>
        <taxon>Dikarya</taxon>
        <taxon>Basidiomycota</taxon>
        <taxon>Ustilaginomycotina</taxon>
        <taxon>Malasseziomycetes</taxon>
        <taxon>Malasseziales</taxon>
        <taxon>Malasseziaceae</taxon>
        <taxon>Malassezia</taxon>
    </lineage>
</organism>
<dbReference type="InterPro" id="IPR000198">
    <property type="entry name" value="RhoGAP_dom"/>
</dbReference>
<evidence type="ECO:0000259" key="3">
    <source>
        <dbReference type="SMART" id="SM00324"/>
    </source>
</evidence>
<keyword evidence="1" id="KW-0175">Coiled coil</keyword>
<dbReference type="GO" id="GO:0005737">
    <property type="term" value="C:cytoplasm"/>
    <property type="evidence" value="ECO:0007669"/>
    <property type="project" value="TreeGrafter"/>
</dbReference>
<dbReference type="AlphaFoldDB" id="A0AAF0F0N7"/>
<protein>
    <submittedName>
        <fullName evidence="4">Rho-GTPase-activating protein 8</fullName>
    </submittedName>
</protein>
<feature type="compositionally biased region" description="Low complexity" evidence="2">
    <location>
        <begin position="900"/>
        <end position="913"/>
    </location>
</feature>
<feature type="region of interest" description="Disordered" evidence="2">
    <location>
        <begin position="184"/>
        <end position="203"/>
    </location>
</feature>
<dbReference type="PANTHER" id="PTHR23065:SF17">
    <property type="entry name" value="RHO-GTPASE-ACTIVATING PROTEIN RGD2"/>
    <property type="match status" value="1"/>
</dbReference>
<proteinExistence type="predicted"/>
<feature type="compositionally biased region" description="Basic and acidic residues" evidence="2">
    <location>
        <begin position="242"/>
        <end position="272"/>
    </location>
</feature>
<dbReference type="Gene3D" id="1.20.1270.60">
    <property type="entry name" value="Arfaptin homology (AH) domain/BAR domain"/>
    <property type="match status" value="1"/>
</dbReference>
<evidence type="ECO:0000256" key="1">
    <source>
        <dbReference type="SAM" id="Coils"/>
    </source>
</evidence>
<reference evidence="4" key="1">
    <citation type="submission" date="2023-03" db="EMBL/GenBank/DDBJ databases">
        <title>Mating type loci evolution in Malassezia.</title>
        <authorList>
            <person name="Coelho M.A."/>
        </authorList>
    </citation>
    <scope>NUCLEOTIDE SEQUENCE</scope>
    <source>
        <strain evidence="4">CBS 9431</strain>
    </source>
</reference>
<evidence type="ECO:0000313" key="4">
    <source>
        <dbReference type="EMBL" id="WFD38484.1"/>
    </source>
</evidence>